<reference evidence="3" key="1">
    <citation type="journal article" date="2019" name="Int. J. Syst. Evol. Microbiol.">
        <title>The Global Catalogue of Microorganisms (GCM) 10K type strain sequencing project: providing services to taxonomists for standard genome sequencing and annotation.</title>
        <authorList>
            <consortium name="The Broad Institute Genomics Platform"/>
            <consortium name="The Broad Institute Genome Sequencing Center for Infectious Disease"/>
            <person name="Wu L."/>
            <person name="Ma J."/>
        </authorList>
    </citation>
    <scope>NUCLEOTIDE SEQUENCE [LARGE SCALE GENOMIC DNA]</scope>
    <source>
        <strain evidence="3">JCM 17543</strain>
    </source>
</reference>
<evidence type="ECO:0000313" key="2">
    <source>
        <dbReference type="EMBL" id="GAA3901897.1"/>
    </source>
</evidence>
<evidence type="ECO:0000259" key="1">
    <source>
        <dbReference type="SMART" id="SM00014"/>
    </source>
</evidence>
<gene>
    <name evidence="2" type="ORF">GCM10022276_20790</name>
</gene>
<dbReference type="Gene3D" id="1.20.144.10">
    <property type="entry name" value="Phosphatidic acid phosphatase type 2/haloperoxidase"/>
    <property type="match status" value="1"/>
</dbReference>
<sequence length="166" mass="17045">MAAGTMSLAMTAPANASPASWDRASSIARTGIVSFSLGLPAAKGDWSGLKQDTLALGATAVITEGLKLVSHEQRPDGSDDHSFPSGHTSISFAAAAGIEQRYGWKLGLPAHLAAAFVGLARVEANKHHLHDVVIGAAIGEAAGLLLAHKRRHAHNAPLGAGFSIVF</sequence>
<dbReference type="InterPro" id="IPR000326">
    <property type="entry name" value="PAP2/HPO"/>
</dbReference>
<name>A0ABP7LLM2_9SPHN</name>
<dbReference type="CDD" id="cd03394">
    <property type="entry name" value="PAP2_like_5"/>
    <property type="match status" value="1"/>
</dbReference>
<dbReference type="RefSeq" id="WP_344699618.1">
    <property type="nucleotide sequence ID" value="NZ_BAABBM010000001.1"/>
</dbReference>
<dbReference type="Pfam" id="PF01569">
    <property type="entry name" value="PAP2"/>
    <property type="match status" value="1"/>
</dbReference>
<dbReference type="SUPFAM" id="SSF48317">
    <property type="entry name" value="Acid phosphatase/Vanadium-dependent haloperoxidase"/>
    <property type="match status" value="1"/>
</dbReference>
<evidence type="ECO:0000313" key="3">
    <source>
        <dbReference type="Proteomes" id="UP001500827"/>
    </source>
</evidence>
<organism evidence="2 3">
    <name type="scientific">Sphingomonas limnosediminicola</name>
    <dbReference type="NCBI Taxonomy" id="940133"/>
    <lineage>
        <taxon>Bacteria</taxon>
        <taxon>Pseudomonadati</taxon>
        <taxon>Pseudomonadota</taxon>
        <taxon>Alphaproteobacteria</taxon>
        <taxon>Sphingomonadales</taxon>
        <taxon>Sphingomonadaceae</taxon>
        <taxon>Sphingomonas</taxon>
    </lineage>
</organism>
<keyword evidence="3" id="KW-1185">Reference proteome</keyword>
<feature type="domain" description="Phosphatidic acid phosphatase type 2/haloperoxidase" evidence="1">
    <location>
        <begin position="47"/>
        <end position="147"/>
    </location>
</feature>
<dbReference type="SMART" id="SM00014">
    <property type="entry name" value="acidPPc"/>
    <property type="match status" value="1"/>
</dbReference>
<dbReference type="EMBL" id="BAABBM010000001">
    <property type="protein sequence ID" value="GAA3901897.1"/>
    <property type="molecule type" value="Genomic_DNA"/>
</dbReference>
<comment type="caution">
    <text evidence="2">The sequence shown here is derived from an EMBL/GenBank/DDBJ whole genome shotgun (WGS) entry which is preliminary data.</text>
</comment>
<protein>
    <submittedName>
        <fullName evidence="2">Phosphatase PAP2 family protein</fullName>
    </submittedName>
</protein>
<accession>A0ABP7LLM2</accession>
<dbReference type="InterPro" id="IPR036938">
    <property type="entry name" value="PAP2/HPO_sf"/>
</dbReference>
<proteinExistence type="predicted"/>
<dbReference type="Proteomes" id="UP001500827">
    <property type="component" value="Unassembled WGS sequence"/>
</dbReference>